<name>A0A5C6LPB7_9BACT</name>
<dbReference type="Gene3D" id="3.90.25.10">
    <property type="entry name" value="UDP-galactose 4-epimerase, domain 1"/>
    <property type="match status" value="1"/>
</dbReference>
<reference evidence="2 3" key="1">
    <citation type="submission" date="2019-08" db="EMBL/GenBank/DDBJ databases">
        <title>Whole genome sequencing of chitin degrading bacteria Chitinophaga pinensis YS16.</title>
        <authorList>
            <person name="Singh R.P."/>
            <person name="Manchanda G."/>
            <person name="Maurya I.K."/>
            <person name="Joshi N.K."/>
            <person name="Srivastava A.K."/>
        </authorList>
    </citation>
    <scope>NUCLEOTIDE SEQUENCE [LARGE SCALE GENOMIC DNA]</scope>
    <source>
        <strain evidence="2 3">YS-16</strain>
    </source>
</reference>
<evidence type="ECO:0000313" key="3">
    <source>
        <dbReference type="Proteomes" id="UP000318815"/>
    </source>
</evidence>
<dbReference type="AlphaFoldDB" id="A0A5C6LPB7"/>
<proteinExistence type="predicted"/>
<evidence type="ECO:0000313" key="2">
    <source>
        <dbReference type="EMBL" id="TWV99130.1"/>
    </source>
</evidence>
<keyword evidence="3" id="KW-1185">Reference proteome</keyword>
<dbReference type="InterPro" id="IPR051604">
    <property type="entry name" value="Ergot_Alk_Oxidoreductase"/>
</dbReference>
<organism evidence="2 3">
    <name type="scientific">Chitinophaga pinensis</name>
    <dbReference type="NCBI Taxonomy" id="79329"/>
    <lineage>
        <taxon>Bacteria</taxon>
        <taxon>Pseudomonadati</taxon>
        <taxon>Bacteroidota</taxon>
        <taxon>Chitinophagia</taxon>
        <taxon>Chitinophagales</taxon>
        <taxon>Chitinophagaceae</taxon>
        <taxon>Chitinophaga</taxon>
    </lineage>
</organism>
<dbReference type="OrthoDB" id="2149806at2"/>
<dbReference type="EMBL" id="VOHS01000018">
    <property type="protein sequence ID" value="TWV99130.1"/>
    <property type="molecule type" value="Genomic_DNA"/>
</dbReference>
<dbReference type="InterPro" id="IPR036291">
    <property type="entry name" value="NAD(P)-bd_dom_sf"/>
</dbReference>
<evidence type="ECO:0000259" key="1">
    <source>
        <dbReference type="Pfam" id="PF05368"/>
    </source>
</evidence>
<dbReference type="PANTHER" id="PTHR43162">
    <property type="match status" value="1"/>
</dbReference>
<protein>
    <submittedName>
        <fullName evidence="2">NAD-dependent dehydratase</fullName>
    </submittedName>
</protein>
<dbReference type="RefSeq" id="WP_146306366.1">
    <property type="nucleotide sequence ID" value="NZ_VOHS01000018.1"/>
</dbReference>
<gene>
    <name evidence="2" type="ORF">FEF09_17805</name>
</gene>
<dbReference type="InterPro" id="IPR008030">
    <property type="entry name" value="NmrA-like"/>
</dbReference>
<dbReference type="Gene3D" id="3.40.50.720">
    <property type="entry name" value="NAD(P)-binding Rossmann-like Domain"/>
    <property type="match status" value="1"/>
</dbReference>
<dbReference type="PANTHER" id="PTHR43162:SF1">
    <property type="entry name" value="PRESTALK A DIFFERENTIATION PROTEIN A"/>
    <property type="match status" value="1"/>
</dbReference>
<feature type="domain" description="NmrA-like" evidence="1">
    <location>
        <begin position="2"/>
        <end position="222"/>
    </location>
</feature>
<dbReference type="Proteomes" id="UP000318815">
    <property type="component" value="Unassembled WGS sequence"/>
</dbReference>
<dbReference type="SUPFAM" id="SSF51735">
    <property type="entry name" value="NAD(P)-binding Rossmann-fold domains"/>
    <property type="match status" value="1"/>
</dbReference>
<sequence length="292" mass="30577">MKITISGSLGNIGRYLTEKLVAGGHDVTVISSSTDRQAAIEATGAKAAIGSVADIAFLKTVLTGADALFAMTPPKMGGSNVIQNTIDAGKAFAEAISATHVPRVVMLSSIGADHATGNGPIASLHHIEDLYRQLEGTSVTFLRAGLFYTNFYNDVPLIKGMGIIGGNYPDTLGLPLVHPADIAAAAAEELVHSPAGKNIRYVISDIRTPADFSKVLGAAIGKPELPWVEFTDEQSLQGMSQAGIPEEIAHLFAEMGAGFRSGKLFADYIKTGSPVTGSIKLESFAKEFAANF</sequence>
<comment type="caution">
    <text evidence="2">The sequence shown here is derived from an EMBL/GenBank/DDBJ whole genome shotgun (WGS) entry which is preliminary data.</text>
</comment>
<accession>A0A5C6LPB7</accession>
<dbReference type="Pfam" id="PF05368">
    <property type="entry name" value="NmrA"/>
    <property type="match status" value="1"/>
</dbReference>